<dbReference type="PROSITE" id="PS00478">
    <property type="entry name" value="LIM_DOMAIN_1"/>
    <property type="match status" value="1"/>
</dbReference>
<evidence type="ECO:0000256" key="3">
    <source>
        <dbReference type="ARBA" id="ARBA00022737"/>
    </source>
</evidence>
<evidence type="ECO:0000259" key="9">
    <source>
        <dbReference type="PROSITE" id="PS51303"/>
    </source>
</evidence>
<dbReference type="CDD" id="cd09830">
    <property type="entry name" value="PET_LIMPETin_LIM-9"/>
    <property type="match status" value="1"/>
</dbReference>
<accession>A0AA39ISG8</accession>
<dbReference type="InterPro" id="IPR047120">
    <property type="entry name" value="Pk/Esn/Tes"/>
</dbReference>
<dbReference type="PANTHER" id="PTHR24211">
    <property type="entry name" value="LIM DOMAIN-CONTAINING PROTEIN"/>
    <property type="match status" value="1"/>
</dbReference>
<dbReference type="InterPro" id="IPR010442">
    <property type="entry name" value="PET_domain"/>
</dbReference>
<keyword evidence="2 6" id="KW-0479">Metal-binding</keyword>
<dbReference type="Pfam" id="PF06297">
    <property type="entry name" value="PET"/>
    <property type="match status" value="1"/>
</dbReference>
<dbReference type="PANTHER" id="PTHR24211:SF37">
    <property type="entry name" value="PROTEIN ESPINAS-LIKE PROTEIN"/>
    <property type="match status" value="1"/>
</dbReference>
<evidence type="ECO:0000256" key="2">
    <source>
        <dbReference type="ARBA" id="ARBA00022723"/>
    </source>
</evidence>
<dbReference type="Gene3D" id="2.10.110.10">
    <property type="entry name" value="Cysteine Rich Protein"/>
    <property type="match status" value="1"/>
</dbReference>
<keyword evidence="5 6" id="KW-0440">LIM domain</keyword>
<feature type="domain" description="PET" evidence="9">
    <location>
        <begin position="276"/>
        <end position="384"/>
    </location>
</feature>
<keyword evidence="3" id="KW-0677">Repeat</keyword>
<dbReference type="Pfam" id="PF00412">
    <property type="entry name" value="LIM"/>
    <property type="match status" value="1"/>
</dbReference>
<dbReference type="GO" id="GO:0008270">
    <property type="term" value="F:zinc ion binding"/>
    <property type="evidence" value="ECO:0007669"/>
    <property type="project" value="InterPro"/>
</dbReference>
<evidence type="ECO:0000256" key="4">
    <source>
        <dbReference type="ARBA" id="ARBA00022833"/>
    </source>
</evidence>
<feature type="domain" description="LIM zinc-binding" evidence="8">
    <location>
        <begin position="385"/>
        <end position="450"/>
    </location>
</feature>
<sequence>MDETVLLPQLFRLFFDAQLASIASTGEMPPVSGHLQKLLCACYHPEKGPSKKKEEDAYAKIIKKPSNDSGTSKHEHQATEVEFDEVGYAKLNIIRTPSPEARMNKSQYDNNDRRRSGNSDENMTMIATVHPFNAANDRFQIEDVTDDPKYNKPYGDEDQDGSLVEYCKLDSPKKAPNVCEAAKVVSAKYDRFRSPSSTPSWKSSTVANNAHMAHIIDVEVGRPCSAMATCKCHGFRPHPWRKVCVHCKCDRSDHELGPNQVINVYQRLGLKPPGDMAKVVGKTRNDPPGSVAHGYAWVPPGLSRMKVEEYMSQLPNHTVPRVNSMGEKYRERQLMIQLPRQDLSVSYCKHLNNPTERKVFDEFVQARNEIALDIGYVSANIQHSTECRKCKGLMERSEMAVIAPKLGENTGWHPACFTCNTCEQLLIDLTYCVRDGHIYCERHYAELHKPRCSACDELLAVAAPKTTLRGLGPLVAGATSPLCTHSRDLSKIAPSD</sequence>
<name>A0AA39ISG8_9BILA</name>
<evidence type="ECO:0000313" key="11">
    <source>
        <dbReference type="Proteomes" id="UP001175271"/>
    </source>
</evidence>
<evidence type="ECO:0008006" key="12">
    <source>
        <dbReference type="Google" id="ProtNLM"/>
    </source>
</evidence>
<reference evidence="10" key="1">
    <citation type="submission" date="2023-06" db="EMBL/GenBank/DDBJ databases">
        <title>Genomic analysis of the entomopathogenic nematode Steinernema hermaphroditum.</title>
        <authorList>
            <person name="Schwarz E.M."/>
            <person name="Heppert J.K."/>
            <person name="Baniya A."/>
            <person name="Schwartz H.T."/>
            <person name="Tan C.-H."/>
            <person name="Antoshechkin I."/>
            <person name="Sternberg P.W."/>
            <person name="Goodrich-Blair H."/>
            <person name="Dillman A.R."/>
        </authorList>
    </citation>
    <scope>NUCLEOTIDE SEQUENCE</scope>
    <source>
        <strain evidence="10">PS9179</strain>
        <tissue evidence="10">Whole animal</tissue>
    </source>
</reference>
<evidence type="ECO:0000313" key="10">
    <source>
        <dbReference type="EMBL" id="KAK0428364.1"/>
    </source>
</evidence>
<evidence type="ECO:0000256" key="5">
    <source>
        <dbReference type="ARBA" id="ARBA00023038"/>
    </source>
</evidence>
<dbReference type="EMBL" id="JAUCMV010000001">
    <property type="protein sequence ID" value="KAK0428364.1"/>
    <property type="molecule type" value="Genomic_DNA"/>
</dbReference>
<feature type="region of interest" description="Disordered" evidence="7">
    <location>
        <begin position="94"/>
        <end position="119"/>
    </location>
</feature>
<dbReference type="Proteomes" id="UP001175271">
    <property type="component" value="Unassembled WGS sequence"/>
</dbReference>
<keyword evidence="4 6" id="KW-0862">Zinc</keyword>
<evidence type="ECO:0000256" key="6">
    <source>
        <dbReference type="PROSITE-ProRule" id="PRU00125"/>
    </source>
</evidence>
<evidence type="ECO:0000256" key="7">
    <source>
        <dbReference type="SAM" id="MobiDB-lite"/>
    </source>
</evidence>
<dbReference type="SUPFAM" id="SSF57716">
    <property type="entry name" value="Glucocorticoid receptor-like (DNA-binding domain)"/>
    <property type="match status" value="1"/>
</dbReference>
<protein>
    <recommendedName>
        <fullName evidence="12">LIM zinc-binding domain-containing protein</fullName>
    </recommendedName>
</protein>
<dbReference type="PROSITE" id="PS50023">
    <property type="entry name" value="LIM_DOMAIN_2"/>
    <property type="match status" value="1"/>
</dbReference>
<comment type="caution">
    <text evidence="10">The sequence shown here is derived from an EMBL/GenBank/DDBJ whole genome shotgun (WGS) entry which is preliminary data.</text>
</comment>
<evidence type="ECO:0000259" key="8">
    <source>
        <dbReference type="PROSITE" id="PS50023"/>
    </source>
</evidence>
<dbReference type="AlphaFoldDB" id="A0AA39ISG8"/>
<evidence type="ECO:0000256" key="1">
    <source>
        <dbReference type="ARBA" id="ARBA00008268"/>
    </source>
</evidence>
<dbReference type="FunFam" id="2.10.110.10:FF:000035">
    <property type="entry name" value="prickle-like protein 2 isoform X1"/>
    <property type="match status" value="1"/>
</dbReference>
<dbReference type="PROSITE" id="PS51303">
    <property type="entry name" value="PET"/>
    <property type="match status" value="1"/>
</dbReference>
<gene>
    <name evidence="10" type="ORF">QR680_010760</name>
</gene>
<comment type="similarity">
    <text evidence="1">Belongs to the prickle / espinas / testin family.</text>
</comment>
<dbReference type="InterPro" id="IPR001781">
    <property type="entry name" value="Znf_LIM"/>
</dbReference>
<dbReference type="CDD" id="cd09414">
    <property type="entry name" value="LIM1_LIMPETin"/>
    <property type="match status" value="1"/>
</dbReference>
<organism evidence="10 11">
    <name type="scientific">Steinernema hermaphroditum</name>
    <dbReference type="NCBI Taxonomy" id="289476"/>
    <lineage>
        <taxon>Eukaryota</taxon>
        <taxon>Metazoa</taxon>
        <taxon>Ecdysozoa</taxon>
        <taxon>Nematoda</taxon>
        <taxon>Chromadorea</taxon>
        <taxon>Rhabditida</taxon>
        <taxon>Tylenchina</taxon>
        <taxon>Panagrolaimomorpha</taxon>
        <taxon>Strongyloidoidea</taxon>
        <taxon>Steinernematidae</taxon>
        <taxon>Steinernema</taxon>
    </lineage>
</organism>
<proteinExistence type="inferred from homology"/>
<dbReference type="SMART" id="SM00132">
    <property type="entry name" value="LIM"/>
    <property type="match status" value="1"/>
</dbReference>
<keyword evidence="11" id="KW-1185">Reference proteome</keyword>